<comment type="caution">
    <text evidence="10">The sequence shown here is derived from an EMBL/GenBank/DDBJ whole genome shotgun (WGS) entry which is preliminary data.</text>
</comment>
<dbReference type="GO" id="GO:0005685">
    <property type="term" value="C:U1 snRNP"/>
    <property type="evidence" value="ECO:0007669"/>
    <property type="project" value="TreeGrafter"/>
</dbReference>
<name>A0AA38LUZ4_9TREE</name>
<evidence type="ECO:0000259" key="8">
    <source>
        <dbReference type="PROSITE" id="PS50020"/>
    </source>
</evidence>
<dbReference type="PANTHER" id="PTHR11864">
    <property type="entry name" value="PRE-MRNA-PROCESSING PROTEIN PRP40"/>
    <property type="match status" value="1"/>
</dbReference>
<feature type="coiled-coil region" evidence="6">
    <location>
        <begin position="333"/>
        <end position="379"/>
    </location>
</feature>
<dbReference type="PROSITE" id="PS51676">
    <property type="entry name" value="FF"/>
    <property type="match status" value="1"/>
</dbReference>
<dbReference type="Gene3D" id="2.20.70.10">
    <property type="match status" value="2"/>
</dbReference>
<dbReference type="InterPro" id="IPR001202">
    <property type="entry name" value="WW_dom"/>
</dbReference>
<keyword evidence="6" id="KW-0175">Coiled coil</keyword>
<evidence type="ECO:0000256" key="7">
    <source>
        <dbReference type="SAM" id="MobiDB-lite"/>
    </source>
</evidence>
<keyword evidence="3" id="KW-0677">Repeat</keyword>
<feature type="compositionally biased region" description="Basic and acidic residues" evidence="7">
    <location>
        <begin position="585"/>
        <end position="662"/>
    </location>
</feature>
<dbReference type="FunFam" id="1.10.10.440:FF:000013">
    <property type="entry name" value="pre-mRNA-processing protein 40A isoform X1"/>
    <property type="match status" value="1"/>
</dbReference>
<dbReference type="AlphaFoldDB" id="A0AA38LUZ4"/>
<keyword evidence="4" id="KW-0508">mRNA splicing</keyword>
<evidence type="ECO:0000256" key="5">
    <source>
        <dbReference type="ARBA" id="ARBA00023242"/>
    </source>
</evidence>
<dbReference type="InterPro" id="IPR036020">
    <property type="entry name" value="WW_dom_sf"/>
</dbReference>
<evidence type="ECO:0000259" key="9">
    <source>
        <dbReference type="PROSITE" id="PS51676"/>
    </source>
</evidence>
<evidence type="ECO:0000256" key="6">
    <source>
        <dbReference type="SAM" id="Coils"/>
    </source>
</evidence>
<comment type="subcellular location">
    <subcellularLocation>
        <location evidence="1">Nucleus</location>
    </subcellularLocation>
</comment>
<proteinExistence type="predicted"/>
<dbReference type="SUPFAM" id="SSF51045">
    <property type="entry name" value="WW domain"/>
    <property type="match status" value="2"/>
</dbReference>
<dbReference type="SMART" id="SM00441">
    <property type="entry name" value="FF"/>
    <property type="match status" value="3"/>
</dbReference>
<feature type="compositionally biased region" description="Basic and acidic residues" evidence="7">
    <location>
        <begin position="83"/>
        <end position="93"/>
    </location>
</feature>
<dbReference type="InterPro" id="IPR002713">
    <property type="entry name" value="FF_domain"/>
</dbReference>
<feature type="compositionally biased region" description="Pro residues" evidence="7">
    <location>
        <begin position="129"/>
        <end position="139"/>
    </location>
</feature>
<dbReference type="PROSITE" id="PS50020">
    <property type="entry name" value="WW_DOMAIN_2"/>
    <property type="match status" value="2"/>
</dbReference>
<dbReference type="GeneID" id="77726107"/>
<keyword evidence="11" id="KW-1185">Reference proteome</keyword>
<organism evidence="10 11">
    <name type="scientific">Dioszegia hungarica</name>
    <dbReference type="NCBI Taxonomy" id="4972"/>
    <lineage>
        <taxon>Eukaryota</taxon>
        <taxon>Fungi</taxon>
        <taxon>Dikarya</taxon>
        <taxon>Basidiomycota</taxon>
        <taxon>Agaricomycotina</taxon>
        <taxon>Tremellomycetes</taxon>
        <taxon>Tremellales</taxon>
        <taxon>Bulleribasidiaceae</taxon>
        <taxon>Dioszegia</taxon>
    </lineage>
</organism>
<dbReference type="SMART" id="SM00456">
    <property type="entry name" value="WW"/>
    <property type="match status" value="2"/>
</dbReference>
<evidence type="ECO:0000256" key="2">
    <source>
        <dbReference type="ARBA" id="ARBA00022664"/>
    </source>
</evidence>
<keyword evidence="2" id="KW-0507">mRNA processing</keyword>
<dbReference type="Pfam" id="PF01846">
    <property type="entry name" value="FF"/>
    <property type="match status" value="2"/>
</dbReference>
<feature type="domain" description="WW" evidence="8">
    <location>
        <begin position="41"/>
        <end position="73"/>
    </location>
</feature>
<feature type="domain" description="FF" evidence="9">
    <location>
        <begin position="360"/>
        <end position="422"/>
    </location>
</feature>
<dbReference type="Gene3D" id="1.10.10.440">
    <property type="entry name" value="FF domain"/>
    <property type="match status" value="4"/>
</dbReference>
<reference evidence="10" key="1">
    <citation type="journal article" date="2022" name="G3 (Bethesda)">
        <title>High quality genome of the basidiomycete yeast Dioszegia hungarica PDD-24b-2 isolated from cloud water.</title>
        <authorList>
            <person name="Jarrige D."/>
            <person name="Haridas S."/>
            <person name="Bleykasten-Grosshans C."/>
            <person name="Joly M."/>
            <person name="Nadalig T."/>
            <person name="Sancelme M."/>
            <person name="Vuilleumier S."/>
            <person name="Grigoriev I.V."/>
            <person name="Amato P."/>
            <person name="Bringel F."/>
        </authorList>
    </citation>
    <scope>NUCLEOTIDE SEQUENCE</scope>
    <source>
        <strain evidence="10">PDD-24b-2</strain>
    </source>
</reference>
<dbReference type="EMBL" id="JAKWFO010000005">
    <property type="protein sequence ID" value="KAI9636570.1"/>
    <property type="molecule type" value="Genomic_DNA"/>
</dbReference>
<gene>
    <name evidence="10" type="ORF">MKK02DRAFT_24543</name>
</gene>
<dbReference type="CDD" id="cd00201">
    <property type="entry name" value="WW"/>
    <property type="match status" value="2"/>
</dbReference>
<evidence type="ECO:0000256" key="4">
    <source>
        <dbReference type="ARBA" id="ARBA00023187"/>
    </source>
</evidence>
<dbReference type="GO" id="GO:0045292">
    <property type="term" value="P:mRNA cis splicing, via spliceosome"/>
    <property type="evidence" value="ECO:0007669"/>
    <property type="project" value="InterPro"/>
</dbReference>
<evidence type="ECO:0000256" key="1">
    <source>
        <dbReference type="ARBA" id="ARBA00004123"/>
    </source>
</evidence>
<keyword evidence="5" id="KW-0539">Nucleus</keyword>
<feature type="domain" description="WW" evidence="8">
    <location>
        <begin position="6"/>
        <end position="33"/>
    </location>
</feature>
<dbReference type="SUPFAM" id="SSF81698">
    <property type="entry name" value="FF domain"/>
    <property type="match status" value="4"/>
</dbReference>
<feature type="compositionally biased region" description="Basic and acidic residues" evidence="7">
    <location>
        <begin position="569"/>
        <end position="578"/>
    </location>
</feature>
<protein>
    <submittedName>
        <fullName evidence="10">Formin binding protein 3</fullName>
    </submittedName>
</protein>
<accession>A0AA38LUZ4</accession>
<dbReference type="GO" id="GO:0071004">
    <property type="term" value="C:U2-type prespliceosome"/>
    <property type="evidence" value="ECO:0007669"/>
    <property type="project" value="TreeGrafter"/>
</dbReference>
<dbReference type="FunFam" id="1.10.10.440:FF:000036">
    <property type="entry name" value="Pre-mRNA-processing factor 40"/>
    <property type="match status" value="1"/>
</dbReference>
<feature type="region of interest" description="Disordered" evidence="7">
    <location>
        <begin position="557"/>
        <end position="692"/>
    </location>
</feature>
<dbReference type="RefSeq" id="XP_052946347.1">
    <property type="nucleotide sequence ID" value="XM_053086906.1"/>
</dbReference>
<dbReference type="GO" id="GO:0003723">
    <property type="term" value="F:RNA binding"/>
    <property type="evidence" value="ECO:0007669"/>
    <property type="project" value="TreeGrafter"/>
</dbReference>
<feature type="region of interest" description="Disordered" evidence="7">
    <location>
        <begin position="83"/>
        <end position="139"/>
    </location>
</feature>
<dbReference type="Proteomes" id="UP001164286">
    <property type="component" value="Unassembled WGS sequence"/>
</dbReference>
<dbReference type="InterPro" id="IPR036517">
    <property type="entry name" value="FF_domain_sf"/>
</dbReference>
<sequence length="692" mass="80565">MPDSLWSEYKNAEGRTYWSNSKTKQSVWEKPDELRTPFERALAKTDWKQYTSKDRPYYVNSYTKETKWDLPDELVNLKRKVDREEAYQEERETRRRKGLPSPTPPPRTPSPTRSISPSNDNAMVSYTAPLPPRAKTPPPRWPVGGFLKYEDAESAFMKLLAFFDIDETITWEDTLRKIITHELYKSLETLAEKKDAFAKYQRKIVDDRLAAKAERVEKLRPALLALFASNREIKSWSTAKTANRVFRGNRMWESAKEDEREAILDGYTRDMRLKEETEARDTRTRNLESLNALIRTLEITVSTRWRQAHDLVVSSSAFKADADLEKVDTVDILDVYDNYARELEKEHEEESRKFRISKVREARKARDGFKELLSELRDKGEMTGRSKWMDLYPRIRDDERYLALLGKTGSNPLELWMDAVDDLEEETERAAEKINKGLAGIEKKVEAETSWEEFEAWVKEAHLETMIDVKLRKEVHAMITAKLKQAAADEIRRAERKRRHRIDDLRYALKTTKITVEMSYEDAVPLMKDLPEYTDIDAEEDRRAAFDKYIRRMKEKIQDAAEAEASTSTKRESRRRDVDEDDPMDGGRSKEKDRKKDKYRDEGGDGERRKDKESGREYSGRRGDGYGDERRSSGLEREKSGRRDSRGLGEGRGSIEVDDRESKRRRMSSVPHSANGAGDTEKEAGEVEEGEI</sequence>
<evidence type="ECO:0000256" key="3">
    <source>
        <dbReference type="ARBA" id="ARBA00022737"/>
    </source>
</evidence>
<dbReference type="PANTHER" id="PTHR11864:SF0">
    <property type="entry name" value="PRP40 PRE-MRNA PROCESSING FACTOR 40 HOMOLOG A (YEAST)"/>
    <property type="match status" value="1"/>
</dbReference>
<evidence type="ECO:0000313" key="11">
    <source>
        <dbReference type="Proteomes" id="UP001164286"/>
    </source>
</evidence>
<dbReference type="InterPro" id="IPR039726">
    <property type="entry name" value="Prp40-like"/>
</dbReference>
<evidence type="ECO:0000313" key="10">
    <source>
        <dbReference type="EMBL" id="KAI9636570.1"/>
    </source>
</evidence>